<gene>
    <name evidence="3" type="ORF">GCM10011583_64600</name>
</gene>
<keyword evidence="2" id="KW-0812">Transmembrane</keyword>
<accession>A0ABQ2EV13</accession>
<feature type="compositionally biased region" description="Pro residues" evidence="1">
    <location>
        <begin position="14"/>
        <end position="31"/>
    </location>
</feature>
<feature type="compositionally biased region" description="Basic and acidic residues" evidence="1">
    <location>
        <begin position="263"/>
        <end position="288"/>
    </location>
</feature>
<feature type="compositionally biased region" description="Low complexity" evidence="1">
    <location>
        <begin position="104"/>
        <end position="119"/>
    </location>
</feature>
<reference evidence="4" key="1">
    <citation type="journal article" date="2019" name="Int. J. Syst. Evol. Microbiol.">
        <title>The Global Catalogue of Microorganisms (GCM) 10K type strain sequencing project: providing services to taxonomists for standard genome sequencing and annotation.</title>
        <authorList>
            <consortium name="The Broad Institute Genomics Platform"/>
            <consortium name="The Broad Institute Genome Sequencing Center for Infectious Disease"/>
            <person name="Wu L."/>
            <person name="Ma J."/>
        </authorList>
    </citation>
    <scope>NUCLEOTIDE SEQUENCE [LARGE SCALE GENOMIC DNA]</scope>
    <source>
        <strain evidence="4">CGMCC 4.7275</strain>
    </source>
</reference>
<organism evidence="3 4">
    <name type="scientific">Streptomyces camponoticapitis</name>
    <dbReference type="NCBI Taxonomy" id="1616125"/>
    <lineage>
        <taxon>Bacteria</taxon>
        <taxon>Bacillati</taxon>
        <taxon>Actinomycetota</taxon>
        <taxon>Actinomycetes</taxon>
        <taxon>Kitasatosporales</taxon>
        <taxon>Streptomycetaceae</taxon>
        <taxon>Streptomyces</taxon>
    </lineage>
</organism>
<feature type="region of interest" description="Disordered" evidence="1">
    <location>
        <begin position="1"/>
        <end position="43"/>
    </location>
</feature>
<feature type="compositionally biased region" description="Gly residues" evidence="1">
    <location>
        <begin position="176"/>
        <end position="185"/>
    </location>
</feature>
<feature type="compositionally biased region" description="Low complexity" evidence="1">
    <location>
        <begin position="1"/>
        <end position="13"/>
    </location>
</feature>
<evidence type="ECO:0000313" key="3">
    <source>
        <dbReference type="EMBL" id="GGK23742.1"/>
    </source>
</evidence>
<dbReference type="Proteomes" id="UP000660265">
    <property type="component" value="Unassembled WGS sequence"/>
</dbReference>
<feature type="transmembrane region" description="Helical" evidence="2">
    <location>
        <begin position="316"/>
        <end position="336"/>
    </location>
</feature>
<keyword evidence="4" id="KW-1185">Reference proteome</keyword>
<feature type="compositionally biased region" description="Gly residues" evidence="1">
    <location>
        <begin position="137"/>
        <end position="149"/>
    </location>
</feature>
<evidence type="ECO:0000256" key="1">
    <source>
        <dbReference type="SAM" id="MobiDB-lite"/>
    </source>
</evidence>
<keyword evidence="2" id="KW-1133">Transmembrane helix</keyword>
<comment type="caution">
    <text evidence="3">The sequence shown here is derived from an EMBL/GenBank/DDBJ whole genome shotgun (WGS) entry which is preliminary data.</text>
</comment>
<evidence type="ECO:0000313" key="4">
    <source>
        <dbReference type="Proteomes" id="UP000660265"/>
    </source>
</evidence>
<protein>
    <submittedName>
        <fullName evidence="3">Uncharacterized protein</fullName>
    </submittedName>
</protein>
<proteinExistence type="predicted"/>
<name>A0ABQ2EV13_9ACTN</name>
<feature type="compositionally biased region" description="Polar residues" evidence="1">
    <location>
        <begin position="208"/>
        <end position="222"/>
    </location>
</feature>
<sequence>MTDTSTEAVAAPAAAPPPTSENTPPPAPAPAPAADQVGHTAGGWPVVPLAMTGANSTAGLIATAALTGGPMAAAVAATGAAVLGTVAATRSARQSRTTRKRNPSQSRAGSASGASPRRTGTGGLGGVPSQSRRSGRPGAGSGRGSGPKGSGLTSRSGGLATGSKSRTGKGKHAAGSAGGGRGGRSPLGSGRTPSGRLGQVKALRQESKQQSPTRSAARSQGTQDRRKVADARRAAKSAARTARSGGKGGIGRAVSKGMGQVGRMRDAAVGKARAARDRSAQNKVDGKRASVRHAAARRRARSALWRSALRMQGRRLLAAALSAPLGVLGMLTTPLGRKLGWRWLMYPGRRFYRRLMGAARLDREARDRAIRAAQDCEEAVADAAAESDDDEIGDRVQRPAQLIPGIPAPYVEVVNVSGFRFEEAAAEMENAARSYDPDGSMEILAMVEGLPEALRSVANTFQVLAERSDSEFPLEKDVAHGFDDVFQVLMNAVSAAEDLGPLFRQAHEADIARHEDPRNGPEAEKGWNV</sequence>
<dbReference type="EMBL" id="BMMV01000029">
    <property type="protein sequence ID" value="GGK23742.1"/>
    <property type="molecule type" value="Genomic_DNA"/>
</dbReference>
<feature type="compositionally biased region" description="Low complexity" evidence="1">
    <location>
        <begin position="186"/>
        <end position="196"/>
    </location>
</feature>
<feature type="region of interest" description="Disordered" evidence="1">
    <location>
        <begin position="89"/>
        <end position="293"/>
    </location>
</feature>
<evidence type="ECO:0000256" key="2">
    <source>
        <dbReference type="SAM" id="Phobius"/>
    </source>
</evidence>
<keyword evidence="2" id="KW-0472">Membrane</keyword>
<feature type="compositionally biased region" description="Basic and acidic residues" evidence="1">
    <location>
        <begin position="223"/>
        <end position="233"/>
    </location>
</feature>